<evidence type="ECO:0000256" key="3">
    <source>
        <dbReference type="ARBA" id="ARBA00022475"/>
    </source>
</evidence>
<dbReference type="Gene3D" id="3.30.420.270">
    <property type="match status" value="1"/>
</dbReference>
<sequence length="139" mass="14561">MKFRHRHRDEPEINLIAFIDVLLVVLIFLMMSTTYSRFTSLQVALPQAGSAPPKAAAIEIVVSVSADGRYAVNGAALGAIDVPGLTAALREAARGRAEAQVVVAADALAPHQRVLNVLDAARGAGLAKLAFAAQHSPSP</sequence>
<feature type="transmembrane region" description="Helical" evidence="8">
    <location>
        <begin position="12"/>
        <end position="31"/>
    </location>
</feature>
<dbReference type="PANTHER" id="PTHR30558:SF3">
    <property type="entry name" value="BIOPOLYMER TRANSPORT PROTEIN EXBD-RELATED"/>
    <property type="match status" value="1"/>
</dbReference>
<gene>
    <name evidence="9" type="ORF">EOD73_15750</name>
</gene>
<evidence type="ECO:0000256" key="2">
    <source>
        <dbReference type="ARBA" id="ARBA00005811"/>
    </source>
</evidence>
<evidence type="ECO:0000256" key="6">
    <source>
        <dbReference type="ARBA" id="ARBA00023136"/>
    </source>
</evidence>
<keyword evidence="10" id="KW-1185">Reference proteome</keyword>
<dbReference type="PANTHER" id="PTHR30558">
    <property type="entry name" value="EXBD MEMBRANE COMPONENT OF PMF-DRIVEN MACROMOLECULE IMPORT SYSTEM"/>
    <property type="match status" value="1"/>
</dbReference>
<comment type="subcellular location">
    <subcellularLocation>
        <location evidence="1">Cell membrane</location>
        <topology evidence="1">Single-pass membrane protein</topology>
    </subcellularLocation>
    <subcellularLocation>
        <location evidence="7">Cell membrane</location>
        <topology evidence="7">Single-pass type II membrane protein</topology>
    </subcellularLocation>
</comment>
<reference evidence="9 10" key="1">
    <citation type="submission" date="2019-01" db="EMBL/GenBank/DDBJ databases">
        <authorList>
            <person name="Chen W.-M."/>
        </authorList>
    </citation>
    <scope>NUCLEOTIDE SEQUENCE [LARGE SCALE GENOMIC DNA]</scope>
    <source>
        <strain evidence="9 10">CCP-18</strain>
    </source>
</reference>
<dbReference type="OrthoDB" id="424972at2"/>
<keyword evidence="7" id="KW-0653">Protein transport</keyword>
<evidence type="ECO:0000313" key="9">
    <source>
        <dbReference type="EMBL" id="RVT83014.1"/>
    </source>
</evidence>
<accession>A0A3S2WM08</accession>
<dbReference type="GO" id="GO:0005886">
    <property type="term" value="C:plasma membrane"/>
    <property type="evidence" value="ECO:0007669"/>
    <property type="project" value="UniProtKB-SubCell"/>
</dbReference>
<evidence type="ECO:0000313" key="10">
    <source>
        <dbReference type="Proteomes" id="UP000288587"/>
    </source>
</evidence>
<dbReference type="Proteomes" id="UP000288587">
    <property type="component" value="Unassembled WGS sequence"/>
</dbReference>
<comment type="caution">
    <text evidence="9">The sequence shown here is derived from an EMBL/GenBank/DDBJ whole genome shotgun (WGS) entry which is preliminary data.</text>
</comment>
<organism evidence="9 10">
    <name type="scientific">Inhella crocodyli</name>
    <dbReference type="NCBI Taxonomy" id="2499851"/>
    <lineage>
        <taxon>Bacteria</taxon>
        <taxon>Pseudomonadati</taxon>
        <taxon>Pseudomonadota</taxon>
        <taxon>Betaproteobacteria</taxon>
        <taxon>Burkholderiales</taxon>
        <taxon>Sphaerotilaceae</taxon>
        <taxon>Inhella</taxon>
    </lineage>
</organism>
<evidence type="ECO:0000256" key="8">
    <source>
        <dbReference type="SAM" id="Phobius"/>
    </source>
</evidence>
<proteinExistence type="inferred from homology"/>
<dbReference type="Pfam" id="PF02472">
    <property type="entry name" value="ExbD"/>
    <property type="match status" value="1"/>
</dbReference>
<dbReference type="EMBL" id="SACM01000005">
    <property type="protein sequence ID" value="RVT83014.1"/>
    <property type="molecule type" value="Genomic_DNA"/>
</dbReference>
<dbReference type="GO" id="GO:0015031">
    <property type="term" value="P:protein transport"/>
    <property type="evidence" value="ECO:0007669"/>
    <property type="project" value="UniProtKB-KW"/>
</dbReference>
<evidence type="ECO:0000256" key="5">
    <source>
        <dbReference type="ARBA" id="ARBA00022989"/>
    </source>
</evidence>
<evidence type="ECO:0000256" key="1">
    <source>
        <dbReference type="ARBA" id="ARBA00004162"/>
    </source>
</evidence>
<dbReference type="RefSeq" id="WP_127683995.1">
    <property type="nucleotide sequence ID" value="NZ_SACM01000005.1"/>
</dbReference>
<dbReference type="GO" id="GO:0022857">
    <property type="term" value="F:transmembrane transporter activity"/>
    <property type="evidence" value="ECO:0007669"/>
    <property type="project" value="InterPro"/>
</dbReference>
<protein>
    <submittedName>
        <fullName evidence="9">Biopolymer transporter ExbD</fullName>
    </submittedName>
</protein>
<name>A0A3S2WM08_9BURK</name>
<keyword evidence="5 8" id="KW-1133">Transmembrane helix</keyword>
<keyword evidence="6 8" id="KW-0472">Membrane</keyword>
<keyword evidence="4 7" id="KW-0812">Transmembrane</keyword>
<dbReference type="AlphaFoldDB" id="A0A3S2WM08"/>
<keyword evidence="7" id="KW-0813">Transport</keyword>
<evidence type="ECO:0000256" key="7">
    <source>
        <dbReference type="RuleBase" id="RU003879"/>
    </source>
</evidence>
<comment type="similarity">
    <text evidence="2 7">Belongs to the ExbD/TolR family.</text>
</comment>
<evidence type="ECO:0000256" key="4">
    <source>
        <dbReference type="ARBA" id="ARBA00022692"/>
    </source>
</evidence>
<keyword evidence="3" id="KW-1003">Cell membrane</keyword>
<dbReference type="InterPro" id="IPR003400">
    <property type="entry name" value="ExbD"/>
</dbReference>